<dbReference type="EMBL" id="KN824280">
    <property type="protein sequence ID" value="KIM32392.1"/>
    <property type="molecule type" value="Genomic_DNA"/>
</dbReference>
<dbReference type="OrthoDB" id="3360032at2759"/>
<evidence type="ECO:0000256" key="1">
    <source>
        <dbReference type="SAM" id="Phobius"/>
    </source>
</evidence>
<dbReference type="AlphaFoldDB" id="A0A0C2XU21"/>
<keyword evidence="3" id="KW-1185">Reference proteome</keyword>
<sequence length="107" mass="11601">MFARIRASNARFVPSPHADGAVFPFQFALLPKWVFPAPVAKVHLVDEVAFDVILEPLILGALPESILAGAAFLVLLLLVVGFFGLPLVNAELEKLARRARKGKGKVE</sequence>
<evidence type="ECO:0000313" key="3">
    <source>
        <dbReference type="Proteomes" id="UP000054097"/>
    </source>
</evidence>
<gene>
    <name evidence="2" type="ORF">M408DRAFT_218165</name>
</gene>
<protein>
    <submittedName>
        <fullName evidence="2">Uncharacterized protein</fullName>
    </submittedName>
</protein>
<keyword evidence="1" id="KW-0472">Membrane</keyword>
<evidence type="ECO:0000313" key="2">
    <source>
        <dbReference type="EMBL" id="KIM32392.1"/>
    </source>
</evidence>
<reference evidence="3" key="2">
    <citation type="submission" date="2015-01" db="EMBL/GenBank/DDBJ databases">
        <title>Evolutionary Origins and Diversification of the Mycorrhizal Mutualists.</title>
        <authorList>
            <consortium name="DOE Joint Genome Institute"/>
            <consortium name="Mycorrhizal Genomics Consortium"/>
            <person name="Kohler A."/>
            <person name="Kuo A."/>
            <person name="Nagy L.G."/>
            <person name="Floudas D."/>
            <person name="Copeland A."/>
            <person name="Barry K.W."/>
            <person name="Cichocki N."/>
            <person name="Veneault-Fourrey C."/>
            <person name="LaButti K."/>
            <person name="Lindquist E.A."/>
            <person name="Lipzen A."/>
            <person name="Lundell T."/>
            <person name="Morin E."/>
            <person name="Murat C."/>
            <person name="Riley R."/>
            <person name="Ohm R."/>
            <person name="Sun H."/>
            <person name="Tunlid A."/>
            <person name="Henrissat B."/>
            <person name="Grigoriev I.V."/>
            <person name="Hibbett D.S."/>
            <person name="Martin F."/>
        </authorList>
    </citation>
    <scope>NUCLEOTIDE SEQUENCE [LARGE SCALE GENOMIC DNA]</scope>
    <source>
        <strain evidence="3">MAFF 305830</strain>
    </source>
</reference>
<proteinExistence type="predicted"/>
<dbReference type="Proteomes" id="UP000054097">
    <property type="component" value="Unassembled WGS sequence"/>
</dbReference>
<organism evidence="2 3">
    <name type="scientific">Serendipita vermifera MAFF 305830</name>
    <dbReference type="NCBI Taxonomy" id="933852"/>
    <lineage>
        <taxon>Eukaryota</taxon>
        <taxon>Fungi</taxon>
        <taxon>Dikarya</taxon>
        <taxon>Basidiomycota</taxon>
        <taxon>Agaricomycotina</taxon>
        <taxon>Agaricomycetes</taxon>
        <taxon>Sebacinales</taxon>
        <taxon>Serendipitaceae</taxon>
        <taxon>Serendipita</taxon>
    </lineage>
</organism>
<accession>A0A0C2XU21</accession>
<dbReference type="HOGENOM" id="CLU_2211595_0_0_1"/>
<name>A0A0C2XU21_SERVB</name>
<keyword evidence="1" id="KW-0812">Transmembrane</keyword>
<keyword evidence="1" id="KW-1133">Transmembrane helix</keyword>
<reference evidence="2 3" key="1">
    <citation type="submission" date="2014-04" db="EMBL/GenBank/DDBJ databases">
        <authorList>
            <consortium name="DOE Joint Genome Institute"/>
            <person name="Kuo A."/>
            <person name="Zuccaro A."/>
            <person name="Kohler A."/>
            <person name="Nagy L.G."/>
            <person name="Floudas D."/>
            <person name="Copeland A."/>
            <person name="Barry K.W."/>
            <person name="Cichocki N."/>
            <person name="Veneault-Fourrey C."/>
            <person name="LaButti K."/>
            <person name="Lindquist E.A."/>
            <person name="Lipzen A."/>
            <person name="Lundell T."/>
            <person name="Morin E."/>
            <person name="Murat C."/>
            <person name="Sun H."/>
            <person name="Tunlid A."/>
            <person name="Henrissat B."/>
            <person name="Grigoriev I.V."/>
            <person name="Hibbett D.S."/>
            <person name="Martin F."/>
            <person name="Nordberg H.P."/>
            <person name="Cantor M.N."/>
            <person name="Hua S.X."/>
        </authorList>
    </citation>
    <scope>NUCLEOTIDE SEQUENCE [LARGE SCALE GENOMIC DNA]</scope>
    <source>
        <strain evidence="2 3">MAFF 305830</strain>
    </source>
</reference>
<feature type="transmembrane region" description="Helical" evidence="1">
    <location>
        <begin position="66"/>
        <end position="88"/>
    </location>
</feature>